<dbReference type="Proteomes" id="UP001176468">
    <property type="component" value="Unassembled WGS sequence"/>
</dbReference>
<name>A0ABT8ZZB1_9SPHN</name>
<accession>A0ABT8ZZB1</accession>
<comment type="caution">
    <text evidence="1">The sequence shown here is derived from an EMBL/GenBank/DDBJ whole genome shotgun (WGS) entry which is preliminary data.</text>
</comment>
<dbReference type="EMBL" id="JAUQSZ010000007">
    <property type="protein sequence ID" value="MDO7842923.1"/>
    <property type="molecule type" value="Genomic_DNA"/>
</dbReference>
<sequence>MPSALVPIIRSTSMHDDFESAAWAANHSRFSGSIHKLVADIMAGFTRLNAIQFDAPWRRETKSNTCR</sequence>
<reference evidence="1" key="1">
    <citation type="submission" date="2023-07" db="EMBL/GenBank/DDBJ databases">
        <authorList>
            <person name="Kim M.K."/>
        </authorList>
    </citation>
    <scope>NUCLEOTIDE SEQUENCE</scope>
    <source>
        <strain evidence="1">CA1-15</strain>
    </source>
</reference>
<protein>
    <submittedName>
        <fullName evidence="1">Uncharacterized protein</fullName>
    </submittedName>
</protein>
<gene>
    <name evidence="1" type="ORF">Q5H94_11355</name>
</gene>
<proteinExistence type="predicted"/>
<evidence type="ECO:0000313" key="1">
    <source>
        <dbReference type="EMBL" id="MDO7842923.1"/>
    </source>
</evidence>
<organism evidence="1 2">
    <name type="scientific">Sphingomonas immobilis</name>
    <dbReference type="NCBI Taxonomy" id="3063997"/>
    <lineage>
        <taxon>Bacteria</taxon>
        <taxon>Pseudomonadati</taxon>
        <taxon>Pseudomonadota</taxon>
        <taxon>Alphaproteobacteria</taxon>
        <taxon>Sphingomonadales</taxon>
        <taxon>Sphingomonadaceae</taxon>
        <taxon>Sphingomonas</taxon>
    </lineage>
</organism>
<keyword evidence="2" id="KW-1185">Reference proteome</keyword>
<evidence type="ECO:0000313" key="2">
    <source>
        <dbReference type="Proteomes" id="UP001176468"/>
    </source>
</evidence>